<evidence type="ECO:0000256" key="4">
    <source>
        <dbReference type="ARBA" id="ARBA00022448"/>
    </source>
</evidence>
<evidence type="ECO:0000256" key="6">
    <source>
        <dbReference type="ARBA" id="ARBA00022753"/>
    </source>
</evidence>
<dbReference type="Gene3D" id="1.20.5.420">
    <property type="entry name" value="Immunoglobulin FC, subunit C"/>
    <property type="match status" value="1"/>
</dbReference>
<evidence type="ECO:0000259" key="10">
    <source>
        <dbReference type="Pfam" id="PF04652"/>
    </source>
</evidence>
<comment type="subcellular location">
    <subcellularLocation>
        <location evidence="2">Cytoplasm</location>
    </subcellularLocation>
    <subcellularLocation>
        <location evidence="1">Endosome membrane</location>
        <topology evidence="1">Peripheral membrane protein</topology>
    </subcellularLocation>
</comment>
<keyword evidence="8" id="KW-0472">Membrane</keyword>
<evidence type="ECO:0000256" key="1">
    <source>
        <dbReference type="ARBA" id="ARBA00004481"/>
    </source>
</evidence>
<feature type="domain" description="Vta1/callose synthase N-terminal" evidence="10">
    <location>
        <begin position="15"/>
        <end position="183"/>
    </location>
</feature>
<keyword evidence="7" id="KW-0653">Protein transport</keyword>
<dbReference type="InterPro" id="IPR041212">
    <property type="entry name" value="Vta1_C"/>
</dbReference>
<accession>A0ABP0EBB3</accession>
<dbReference type="Pfam" id="PF04652">
    <property type="entry name" value="Vta1"/>
    <property type="match status" value="1"/>
</dbReference>
<comment type="similarity">
    <text evidence="3">Belongs to the VTA1 family.</text>
</comment>
<evidence type="ECO:0000256" key="7">
    <source>
        <dbReference type="ARBA" id="ARBA00022927"/>
    </source>
</evidence>
<dbReference type="EMBL" id="OZ004255">
    <property type="protein sequence ID" value="CAK7899480.1"/>
    <property type="molecule type" value="Genomic_DNA"/>
</dbReference>
<feature type="domain" description="Vta1 C-terminal" evidence="11">
    <location>
        <begin position="366"/>
        <end position="402"/>
    </location>
</feature>
<feature type="region of interest" description="Disordered" evidence="9">
    <location>
        <begin position="209"/>
        <end position="353"/>
    </location>
</feature>
<gene>
    <name evidence="12" type="primary">VTA1</name>
    <name evidence="12" type="ORF">CAAN4_C02916</name>
</gene>
<proteinExistence type="inferred from homology"/>
<evidence type="ECO:0000313" key="13">
    <source>
        <dbReference type="Proteomes" id="UP001497600"/>
    </source>
</evidence>
<organism evidence="12 13">
    <name type="scientific">[Candida] anglica</name>
    <dbReference type="NCBI Taxonomy" id="148631"/>
    <lineage>
        <taxon>Eukaryota</taxon>
        <taxon>Fungi</taxon>
        <taxon>Dikarya</taxon>
        <taxon>Ascomycota</taxon>
        <taxon>Saccharomycotina</taxon>
        <taxon>Pichiomycetes</taxon>
        <taxon>Debaryomycetaceae</taxon>
        <taxon>Kurtzmaniella</taxon>
    </lineage>
</organism>
<reference evidence="12 13" key="1">
    <citation type="submission" date="2024-01" db="EMBL/GenBank/DDBJ databases">
        <authorList>
            <consortium name="Genoscope - CEA"/>
            <person name="William W."/>
        </authorList>
    </citation>
    <scope>NUCLEOTIDE SEQUENCE [LARGE SCALE GENOMIC DNA]</scope>
    <source>
        <strain evidence="12 13">29B2s-10</strain>
    </source>
</reference>
<evidence type="ECO:0000256" key="2">
    <source>
        <dbReference type="ARBA" id="ARBA00004496"/>
    </source>
</evidence>
<dbReference type="Pfam" id="PF18097">
    <property type="entry name" value="Vta1_C"/>
    <property type="match status" value="1"/>
</dbReference>
<feature type="compositionally biased region" description="Basic and acidic residues" evidence="9">
    <location>
        <begin position="209"/>
        <end position="221"/>
    </location>
</feature>
<keyword evidence="13" id="KW-1185">Reference proteome</keyword>
<dbReference type="PANTHER" id="PTHR46009:SF1">
    <property type="entry name" value="VACUOLAR PROTEIN SORTING-ASSOCIATED PROTEIN VTA1 HOMOLOG"/>
    <property type="match status" value="1"/>
</dbReference>
<evidence type="ECO:0000256" key="3">
    <source>
        <dbReference type="ARBA" id="ARBA00007895"/>
    </source>
</evidence>
<keyword evidence="6" id="KW-0967">Endosome</keyword>
<dbReference type="InterPro" id="IPR023175">
    <property type="entry name" value="Vta1/CALS_N_sf"/>
</dbReference>
<evidence type="ECO:0000256" key="8">
    <source>
        <dbReference type="ARBA" id="ARBA00023136"/>
    </source>
</evidence>
<evidence type="ECO:0000259" key="11">
    <source>
        <dbReference type="Pfam" id="PF18097"/>
    </source>
</evidence>
<name>A0ABP0EBB3_9ASCO</name>
<keyword evidence="5" id="KW-0963">Cytoplasm</keyword>
<evidence type="ECO:0000256" key="5">
    <source>
        <dbReference type="ARBA" id="ARBA00022490"/>
    </source>
</evidence>
<dbReference type="InterPro" id="IPR044538">
    <property type="entry name" value="Vta1-like"/>
</dbReference>
<evidence type="ECO:0000313" key="12">
    <source>
        <dbReference type="EMBL" id="CAK7899480.1"/>
    </source>
</evidence>
<protein>
    <submittedName>
        <fullName evidence="12">Vacuolar protein sorting-associated protein Vta1p</fullName>
    </submittedName>
</protein>
<keyword evidence="4" id="KW-0813">Transport</keyword>
<dbReference type="Proteomes" id="UP001497600">
    <property type="component" value="Chromosome C"/>
</dbReference>
<sequence>MSSVVPDSLKADKTISAFVLRSLELENSNPVISYYCKIYVLEYILSNKLHTTGKDVEAYTVQLLDETEALKTNVDPENEGLHKVLNDKNLSLSVVMGFSYKLFNSCLEDLSKYDGSNKPQLVVKFRACLNFLTLLGIFYNKPDESIDYSKFSGGKANDAQSFGAINNDKIKLLKYRLSILLKDEVPIKGQSNTEKELEDELEQELNKIKQQDENEDLKTNDKSLNLPVPPKFIDTHDEDVDGNLDKEENSVEEESNEPSLPVAPSFIEDEETTQSTSQLNLPGAPRFLPEDEEVENTSDVKLPGAPSFLPDDDISHINKDSSITVIPPNENKPAPVHKPKKQPTLVKSNHANTTPQDINAIVDKAEAIAKIQKHAKFAISALNYEDLKTAEKELLEGLALLRKVPQ</sequence>
<evidence type="ECO:0000256" key="9">
    <source>
        <dbReference type="SAM" id="MobiDB-lite"/>
    </source>
</evidence>
<dbReference type="Gene3D" id="1.25.40.270">
    <property type="entry name" value="Vacuolar protein sorting-associated protein vta1"/>
    <property type="match status" value="1"/>
</dbReference>
<dbReference type="InterPro" id="IPR039431">
    <property type="entry name" value="Vta1/CALS_N"/>
</dbReference>
<dbReference type="PANTHER" id="PTHR46009">
    <property type="entry name" value="VACUOLAR PROTEIN SORTING-ASSOCIATED PROTEIN VTA1 HOMOLOG"/>
    <property type="match status" value="1"/>
</dbReference>